<evidence type="ECO:0000259" key="7">
    <source>
        <dbReference type="Pfam" id="PF03939"/>
    </source>
</evidence>
<reference evidence="8 9" key="1">
    <citation type="journal article" date="2007" name="Proc. Natl. Acad. Sci. U.S.A.">
        <title>Nucleomorph genome of Hemiselmis andersenii reveals complete intron loss and compaction as a driver of protein structure and function.</title>
        <authorList>
            <person name="Lane C.E."/>
            <person name="van den Heuvel K."/>
            <person name="Kozera C."/>
            <person name="Curtis B.A."/>
            <person name="Parsons B.J."/>
            <person name="Bowman S."/>
            <person name="Archibald J.M."/>
        </authorList>
    </citation>
    <scope>NUCLEOTIDE SEQUENCE [LARGE SCALE GENOMIC DNA]</scope>
    <source>
        <strain evidence="8 9">CCMP644</strain>
    </source>
</reference>
<evidence type="ECO:0000256" key="2">
    <source>
        <dbReference type="ARBA" id="ARBA00022730"/>
    </source>
</evidence>
<dbReference type="GO" id="GO:0006412">
    <property type="term" value="P:translation"/>
    <property type="evidence" value="ECO:0007669"/>
    <property type="project" value="InterPro"/>
</dbReference>
<protein>
    <submittedName>
        <fullName evidence="8">Rpl23A</fullName>
    </submittedName>
</protein>
<dbReference type="PANTHER" id="PTHR11620">
    <property type="entry name" value="60S RIBOSOMAL PROTEIN L23A"/>
    <property type="match status" value="1"/>
</dbReference>
<dbReference type="InterPro" id="IPR001014">
    <property type="entry name" value="Ribosomal_uL23_CS"/>
</dbReference>
<evidence type="ECO:0000256" key="4">
    <source>
        <dbReference type="ARBA" id="ARBA00022980"/>
    </source>
</evidence>
<dbReference type="SUPFAM" id="SSF54189">
    <property type="entry name" value="Ribosomal proteins S24e, L23 and L15e"/>
    <property type="match status" value="1"/>
</dbReference>
<evidence type="ECO:0000256" key="6">
    <source>
        <dbReference type="RuleBase" id="RU003934"/>
    </source>
</evidence>
<keyword evidence="4 6" id="KW-0689">Ribosomal protein</keyword>
<dbReference type="Pfam" id="PF03939">
    <property type="entry name" value="Ribosomal_L23eN"/>
    <property type="match status" value="1"/>
</dbReference>
<name>A9BLB5_HEMAN</name>
<dbReference type="InterPro" id="IPR013025">
    <property type="entry name" value="Ribosomal_uL23-like"/>
</dbReference>
<evidence type="ECO:0000256" key="1">
    <source>
        <dbReference type="ARBA" id="ARBA00006700"/>
    </source>
</evidence>
<geneLocation type="nucleomorph" evidence="8"/>
<evidence type="ECO:0000256" key="3">
    <source>
        <dbReference type="ARBA" id="ARBA00022884"/>
    </source>
</evidence>
<dbReference type="Pfam" id="PF00276">
    <property type="entry name" value="Ribosomal_L23"/>
    <property type="match status" value="1"/>
</dbReference>
<keyword evidence="5 6" id="KW-0687">Ribonucleoprotein</keyword>
<gene>
    <name evidence="8" type="ORF">HAN_3g496</name>
</gene>
<keyword evidence="8" id="KW-0542">Nucleomorph</keyword>
<dbReference type="InterPro" id="IPR012677">
    <property type="entry name" value="Nucleotide-bd_a/b_plait_sf"/>
</dbReference>
<evidence type="ECO:0000256" key="5">
    <source>
        <dbReference type="ARBA" id="ARBA00023274"/>
    </source>
</evidence>
<dbReference type="InterPro" id="IPR012678">
    <property type="entry name" value="Ribosomal_uL23/eL15/eS24_sf"/>
</dbReference>
<feature type="domain" description="Large ribosomal subunit protein uL23 N-terminal" evidence="7">
    <location>
        <begin position="11"/>
        <end position="38"/>
    </location>
</feature>
<evidence type="ECO:0000313" key="8">
    <source>
        <dbReference type="EMBL" id="ABW98298.1"/>
    </source>
</evidence>
<dbReference type="FunFam" id="3.30.70.330:FF:000532">
    <property type="entry name" value="50S ribosomal protein L23"/>
    <property type="match status" value="1"/>
</dbReference>
<dbReference type="Proteomes" id="UP000243127">
    <property type="component" value="Nucleomorph 3"/>
</dbReference>
<dbReference type="GO" id="GO:0003735">
    <property type="term" value="F:structural constituent of ribosome"/>
    <property type="evidence" value="ECO:0007669"/>
    <property type="project" value="InterPro"/>
</dbReference>
<dbReference type="InterPro" id="IPR005633">
    <property type="entry name" value="Ribosomal_uL23_N"/>
</dbReference>
<dbReference type="GO" id="GO:0019843">
    <property type="term" value="F:rRNA binding"/>
    <property type="evidence" value="ECO:0007669"/>
    <property type="project" value="UniProtKB-KW"/>
</dbReference>
<evidence type="ECO:0000313" key="9">
    <source>
        <dbReference type="Proteomes" id="UP000243127"/>
    </source>
</evidence>
<organism evidence="8 9">
    <name type="scientific">Hemiselmis andersenii</name>
    <name type="common">Cryptophyte alga</name>
    <dbReference type="NCBI Taxonomy" id="464988"/>
    <lineage>
        <taxon>Eukaryota</taxon>
        <taxon>Cryptophyceae</taxon>
        <taxon>Cryptomonadales</taxon>
        <taxon>Hemiselmidaceae</taxon>
        <taxon>Hemiselmis</taxon>
    </lineage>
</organism>
<keyword evidence="2" id="KW-0699">rRNA-binding</keyword>
<dbReference type="EMBL" id="CP000883">
    <property type="protein sequence ID" value="ABW98298.1"/>
    <property type="molecule type" value="Genomic_DNA"/>
</dbReference>
<sequence length="131" mass="15246">MHSSENKLNLKKNTLKTSMKFFRPKTLKLKRNPRYEKKINVNLKKKEQFRTIYFPLTTESALKEIQAGNTLVFIVNPKSNKNQIKNSVKKLYKVKIKKINTLIDLNGKKKAFVKLTSDYDALDVANKIGFI</sequence>
<dbReference type="GO" id="GO:1990904">
    <property type="term" value="C:ribonucleoprotein complex"/>
    <property type="evidence" value="ECO:0007669"/>
    <property type="project" value="UniProtKB-KW"/>
</dbReference>
<dbReference type="GO" id="GO:0005840">
    <property type="term" value="C:ribosome"/>
    <property type="evidence" value="ECO:0007669"/>
    <property type="project" value="UniProtKB-KW"/>
</dbReference>
<comment type="similarity">
    <text evidence="1 6">Belongs to the universal ribosomal protein uL23 family.</text>
</comment>
<dbReference type="GeneID" id="5739480"/>
<dbReference type="PROSITE" id="PS00050">
    <property type="entry name" value="RIBOSOMAL_L23"/>
    <property type="match status" value="1"/>
</dbReference>
<accession>A9BLB5</accession>
<dbReference type="AlphaFoldDB" id="A9BLB5"/>
<proteinExistence type="inferred from homology"/>
<dbReference type="Gene3D" id="3.30.70.330">
    <property type="match status" value="1"/>
</dbReference>
<dbReference type="RefSeq" id="XP_001712623.1">
    <property type="nucleotide sequence ID" value="XM_001712571.1"/>
</dbReference>
<dbReference type="HAMAP" id="MF_01369_A">
    <property type="entry name" value="Ribosomal_uL23_A"/>
    <property type="match status" value="1"/>
</dbReference>
<keyword evidence="3" id="KW-0694">RNA-binding</keyword>
<dbReference type="NCBIfam" id="NF011118">
    <property type="entry name" value="PRK14548.1"/>
    <property type="match status" value="1"/>
</dbReference>